<evidence type="ECO:0000313" key="3">
    <source>
        <dbReference type="EMBL" id="SMG09218.1"/>
    </source>
</evidence>
<name>A0A1X7I475_9BURK</name>
<keyword evidence="1" id="KW-0175">Coiled coil</keyword>
<dbReference type="AlphaFoldDB" id="A0A1X7I475"/>
<keyword evidence="2" id="KW-0812">Transmembrane</keyword>
<feature type="coiled-coil region" evidence="1">
    <location>
        <begin position="30"/>
        <end position="68"/>
    </location>
</feature>
<evidence type="ECO:0000256" key="2">
    <source>
        <dbReference type="SAM" id="Phobius"/>
    </source>
</evidence>
<dbReference type="EMBL" id="FXAT01000001">
    <property type="protein sequence ID" value="SMG09218.1"/>
    <property type="molecule type" value="Genomic_DNA"/>
</dbReference>
<proteinExistence type="predicted"/>
<feature type="transmembrane region" description="Helical" evidence="2">
    <location>
        <begin position="152"/>
        <end position="169"/>
    </location>
</feature>
<evidence type="ECO:0000256" key="1">
    <source>
        <dbReference type="SAM" id="Coils"/>
    </source>
</evidence>
<dbReference type="RefSeq" id="WP_085480499.1">
    <property type="nucleotide sequence ID" value="NZ_FXAT01000001.1"/>
</dbReference>
<evidence type="ECO:0008006" key="5">
    <source>
        <dbReference type="Google" id="ProtNLM"/>
    </source>
</evidence>
<dbReference type="STRING" id="1515439.SAMN06265784_101311"/>
<feature type="transmembrane region" description="Helical" evidence="2">
    <location>
        <begin position="110"/>
        <end position="132"/>
    </location>
</feature>
<keyword evidence="4" id="KW-1185">Reference proteome</keyword>
<protein>
    <recommendedName>
        <fullName evidence="5">Holin of 3TMs, for gene-transfer release</fullName>
    </recommendedName>
</protein>
<organism evidence="3 4">
    <name type="scientific">Paraburkholderia susongensis</name>
    <dbReference type="NCBI Taxonomy" id="1515439"/>
    <lineage>
        <taxon>Bacteria</taxon>
        <taxon>Pseudomonadati</taxon>
        <taxon>Pseudomonadota</taxon>
        <taxon>Betaproteobacteria</taxon>
        <taxon>Burkholderiales</taxon>
        <taxon>Burkholderiaceae</taxon>
        <taxon>Paraburkholderia</taxon>
    </lineage>
</organism>
<accession>A0A1X7I475</accession>
<gene>
    <name evidence="3" type="ORF">SAMN06265784_101311</name>
</gene>
<dbReference type="Proteomes" id="UP000193228">
    <property type="component" value="Unassembled WGS sequence"/>
</dbReference>
<keyword evidence="2" id="KW-1133">Transmembrane helix</keyword>
<reference evidence="4" key="1">
    <citation type="submission" date="2017-04" db="EMBL/GenBank/DDBJ databases">
        <authorList>
            <person name="Varghese N."/>
            <person name="Submissions S."/>
        </authorList>
    </citation>
    <scope>NUCLEOTIDE SEQUENCE [LARGE SCALE GENOMIC DNA]</scope>
    <source>
        <strain evidence="4">LMG 29540</strain>
    </source>
</reference>
<evidence type="ECO:0000313" key="4">
    <source>
        <dbReference type="Proteomes" id="UP000193228"/>
    </source>
</evidence>
<sequence length="174" mass="18682">MLSAIMTLVGALGGGLLRLLPEMLSAWGNRQSKENAVELARVELESKKADLDNKLEIAKLGAENIEAEGKAALDRAAAEAKIIAQTAQAQLTGVKWADGLNLSVRPITTYLMLVLYICFKFIVIRDAVIQAASPSVATVTSLAALVWDQDDAAIFAAILAFWFADSAIARRKKP</sequence>
<keyword evidence="2" id="KW-0472">Membrane</keyword>